<comment type="caution">
    <text evidence="5">The sequence shown here is derived from an EMBL/GenBank/DDBJ whole genome shotgun (WGS) entry which is preliminary data.</text>
</comment>
<protein>
    <submittedName>
        <fullName evidence="5">Uncharacterized protein</fullName>
    </submittedName>
</protein>
<dbReference type="SUPFAM" id="SSF48179">
    <property type="entry name" value="6-phosphogluconate dehydrogenase C-terminal domain-like"/>
    <property type="match status" value="1"/>
</dbReference>
<evidence type="ECO:0000259" key="3">
    <source>
        <dbReference type="Pfam" id="PF03446"/>
    </source>
</evidence>
<dbReference type="HOGENOM" id="CLU_052530_1_1_6"/>
<gene>
    <name evidence="5" type="ORF">GB2207_09801</name>
</gene>
<name>Q1YUG3_9GAMM</name>
<dbReference type="eggNOG" id="COG2084">
    <property type="taxonomic scope" value="Bacteria"/>
</dbReference>
<evidence type="ECO:0000313" key="6">
    <source>
        <dbReference type="Proteomes" id="UP000005555"/>
    </source>
</evidence>
<reference evidence="5 6" key="1">
    <citation type="submission" date="2006-03" db="EMBL/GenBank/DDBJ databases">
        <authorList>
            <person name="Giovannoni S.J."/>
            <person name="Cho J.-C."/>
            <person name="Ferriera S."/>
            <person name="Johnson J."/>
            <person name="Kravitz S."/>
            <person name="Halpern A."/>
            <person name="Remington K."/>
            <person name="Beeson K."/>
            <person name="Tran B."/>
            <person name="Rogers Y.-H."/>
            <person name="Friedman R."/>
            <person name="Venter J.C."/>
        </authorList>
    </citation>
    <scope>NUCLEOTIDE SEQUENCE [LARGE SCALE GENOMIC DNA]</scope>
    <source>
        <strain evidence="5 6">HTCC2207</strain>
    </source>
</reference>
<dbReference type="InterPro" id="IPR015815">
    <property type="entry name" value="HIBADH-related"/>
</dbReference>
<evidence type="ECO:0000313" key="5">
    <source>
        <dbReference type="EMBL" id="EAS48095.1"/>
    </source>
</evidence>
<dbReference type="PIRSF" id="PIRSF000103">
    <property type="entry name" value="HIBADH"/>
    <property type="match status" value="1"/>
</dbReference>
<feature type="active site" evidence="2">
    <location>
        <position position="161"/>
    </location>
</feature>
<dbReference type="InterPro" id="IPR008927">
    <property type="entry name" value="6-PGluconate_DH-like_C_sf"/>
</dbReference>
<dbReference type="OrthoDB" id="4333at2"/>
<dbReference type="Gene3D" id="1.10.1040.10">
    <property type="entry name" value="N-(1-d-carboxylethyl)-l-norvaline Dehydrogenase, domain 2"/>
    <property type="match status" value="1"/>
</dbReference>
<dbReference type="Proteomes" id="UP000005555">
    <property type="component" value="Unassembled WGS sequence"/>
</dbReference>
<evidence type="ECO:0000259" key="4">
    <source>
        <dbReference type="Pfam" id="PF09130"/>
    </source>
</evidence>
<evidence type="ECO:0000256" key="2">
    <source>
        <dbReference type="PIRSR" id="PIRSR000103-1"/>
    </source>
</evidence>
<proteinExistence type="predicted"/>
<feature type="domain" description="6-phosphogluconate dehydrogenase NADP-binding" evidence="3">
    <location>
        <begin position="2"/>
        <end position="104"/>
    </location>
</feature>
<dbReference type="AlphaFoldDB" id="Q1YUG3"/>
<dbReference type="Gene3D" id="3.40.50.720">
    <property type="entry name" value="NAD(P)-binding Rossmann-like Domain"/>
    <property type="match status" value="1"/>
</dbReference>
<dbReference type="Pfam" id="PF09130">
    <property type="entry name" value="DUF1932"/>
    <property type="match status" value="1"/>
</dbReference>
<dbReference type="EMBL" id="AAPI01000001">
    <property type="protein sequence ID" value="EAS48095.1"/>
    <property type="molecule type" value="Genomic_DNA"/>
</dbReference>
<dbReference type="SUPFAM" id="SSF51735">
    <property type="entry name" value="NAD(P)-binding Rossmann-fold domains"/>
    <property type="match status" value="1"/>
</dbReference>
<dbReference type="GO" id="GO:0016491">
    <property type="term" value="F:oxidoreductase activity"/>
    <property type="evidence" value="ECO:0007669"/>
    <property type="project" value="UniProtKB-KW"/>
</dbReference>
<keyword evidence="1" id="KW-0560">Oxidoreductase</keyword>
<dbReference type="InterPro" id="IPR013328">
    <property type="entry name" value="6PGD_dom2"/>
</dbReference>
<organism evidence="5 6">
    <name type="scientific">gamma proteobacterium HTCC2207</name>
    <dbReference type="NCBI Taxonomy" id="314287"/>
    <lineage>
        <taxon>Bacteria</taxon>
        <taxon>Pseudomonadati</taxon>
        <taxon>Pseudomonadota</taxon>
        <taxon>Gammaproteobacteria</taxon>
        <taxon>Cellvibrionales</taxon>
        <taxon>Porticoccaceae</taxon>
        <taxon>SAR92 clade</taxon>
    </lineage>
</organism>
<feature type="domain" description="Phosphogluconate dehydrogenase NAD-binding putative C-terminal" evidence="4">
    <location>
        <begin position="182"/>
        <end position="252"/>
    </location>
</feature>
<evidence type="ECO:0000256" key="1">
    <source>
        <dbReference type="ARBA" id="ARBA00023002"/>
    </source>
</evidence>
<keyword evidence="6" id="KW-1185">Reference proteome</keyword>
<dbReference type="Pfam" id="PF03446">
    <property type="entry name" value="NAD_binding_2"/>
    <property type="match status" value="1"/>
</dbReference>
<dbReference type="STRING" id="314287.GB2207_09801"/>
<dbReference type="GO" id="GO:0050661">
    <property type="term" value="F:NADP binding"/>
    <property type="evidence" value="ECO:0007669"/>
    <property type="project" value="InterPro"/>
</dbReference>
<sequence>MKVAIIGFGEAGKMFAEHLQSHADVHVYDIKQDAEIKAQAEQSGVQFQAHLADALRDSVFVFSLVTADQAPTAASEAGMHLRPEQYFLEMNSVAPQTKQANIQACCNLVDVAIMAPVYPLKGSVPLFLSHPEGQALSHALNFLGLNSRYVGPEVGRAAAIKMCRSVMIKGMEALTLECFQTAHFYDVENEIKASLDDSFPEMGWREGRVDYWFERVSTHGQRRAEEMREVAKTVKQAQVKSGMSQAVADTFDEFVKNN</sequence>
<dbReference type="InterPro" id="IPR006115">
    <property type="entry name" value="6PGDH_NADP-bd"/>
</dbReference>
<accession>Q1YUG3</accession>
<dbReference type="InterPro" id="IPR036291">
    <property type="entry name" value="NAD(P)-bd_dom_sf"/>
</dbReference>
<dbReference type="InterPro" id="IPR015814">
    <property type="entry name" value="Pgluconate_DH_NAD-bd_C"/>
</dbReference>